<dbReference type="EMBL" id="JAWDJW010002660">
    <property type="protein sequence ID" value="KAK3077625.1"/>
    <property type="molecule type" value="Genomic_DNA"/>
</dbReference>
<dbReference type="Proteomes" id="UP001186974">
    <property type="component" value="Unassembled WGS sequence"/>
</dbReference>
<evidence type="ECO:0000313" key="1">
    <source>
        <dbReference type="EMBL" id="KAK3077625.1"/>
    </source>
</evidence>
<comment type="caution">
    <text evidence="1">The sequence shown here is derived from an EMBL/GenBank/DDBJ whole genome shotgun (WGS) entry which is preliminary data.</text>
</comment>
<reference evidence="1" key="1">
    <citation type="submission" date="2024-09" db="EMBL/GenBank/DDBJ databases">
        <title>Black Yeasts Isolated from many extreme environments.</title>
        <authorList>
            <person name="Coleine C."/>
            <person name="Stajich J.E."/>
            <person name="Selbmann L."/>
        </authorList>
    </citation>
    <scope>NUCLEOTIDE SEQUENCE</scope>
    <source>
        <strain evidence="1">CCFEE 5737</strain>
    </source>
</reference>
<keyword evidence="2" id="KW-1185">Reference proteome</keyword>
<proteinExistence type="predicted"/>
<organism evidence="1 2">
    <name type="scientific">Coniosporium uncinatum</name>
    <dbReference type="NCBI Taxonomy" id="93489"/>
    <lineage>
        <taxon>Eukaryota</taxon>
        <taxon>Fungi</taxon>
        <taxon>Dikarya</taxon>
        <taxon>Ascomycota</taxon>
        <taxon>Pezizomycotina</taxon>
        <taxon>Dothideomycetes</taxon>
        <taxon>Dothideomycetes incertae sedis</taxon>
        <taxon>Coniosporium</taxon>
    </lineage>
</organism>
<sequence length="62" mass="7195">KEMGEKQIPKIRGNDKKHYWQVEIDLVFRVVDRSLQYEMLYQGETVGRGIVGIANVFEPGTK</sequence>
<accession>A0ACC3DLX5</accession>
<protein>
    <submittedName>
        <fullName evidence="1">Uncharacterized protein</fullName>
    </submittedName>
</protein>
<name>A0ACC3DLX5_9PEZI</name>
<feature type="non-terminal residue" evidence="1">
    <location>
        <position position="1"/>
    </location>
</feature>
<gene>
    <name evidence="1" type="ORF">LTS18_009739</name>
</gene>
<evidence type="ECO:0000313" key="2">
    <source>
        <dbReference type="Proteomes" id="UP001186974"/>
    </source>
</evidence>